<reference evidence="2" key="1">
    <citation type="submission" date="2023-06" db="EMBL/GenBank/DDBJ databases">
        <title>Genome-scale phylogeny and comparative genomics of the fungal order Sordariales.</title>
        <authorList>
            <consortium name="Lawrence Berkeley National Laboratory"/>
            <person name="Hensen N."/>
            <person name="Bonometti L."/>
            <person name="Westerberg I."/>
            <person name="Brannstrom I.O."/>
            <person name="Guillou S."/>
            <person name="Cros-Aarteil S."/>
            <person name="Calhoun S."/>
            <person name="Haridas S."/>
            <person name="Kuo A."/>
            <person name="Mondo S."/>
            <person name="Pangilinan J."/>
            <person name="Riley R."/>
            <person name="Labutti K."/>
            <person name="Andreopoulos B."/>
            <person name="Lipzen A."/>
            <person name="Chen C."/>
            <person name="Yanf M."/>
            <person name="Daum C."/>
            <person name="Ng V."/>
            <person name="Clum A."/>
            <person name="Steindorff A."/>
            <person name="Ohm R."/>
            <person name="Martin F."/>
            <person name="Silar P."/>
            <person name="Natvig D."/>
            <person name="Lalanne C."/>
            <person name="Gautier V."/>
            <person name="Ament-Velasquez S.L."/>
            <person name="Kruys A."/>
            <person name="Hutchinson M.I."/>
            <person name="Powell A.J."/>
            <person name="Barry K."/>
            <person name="Miller A.N."/>
            <person name="Grigoriev I.V."/>
            <person name="Debuchy R."/>
            <person name="Gladieux P."/>
            <person name="Thoren M.H."/>
            <person name="Johannesson H."/>
        </authorList>
    </citation>
    <scope>NUCLEOTIDE SEQUENCE</scope>
    <source>
        <strain evidence="2">SMH4607-1</strain>
    </source>
</reference>
<feature type="compositionally biased region" description="Acidic residues" evidence="1">
    <location>
        <begin position="411"/>
        <end position="422"/>
    </location>
</feature>
<organism evidence="2 3">
    <name type="scientific">Lasiosphaeris hirsuta</name>
    <dbReference type="NCBI Taxonomy" id="260670"/>
    <lineage>
        <taxon>Eukaryota</taxon>
        <taxon>Fungi</taxon>
        <taxon>Dikarya</taxon>
        <taxon>Ascomycota</taxon>
        <taxon>Pezizomycotina</taxon>
        <taxon>Sordariomycetes</taxon>
        <taxon>Sordariomycetidae</taxon>
        <taxon>Sordariales</taxon>
        <taxon>Lasiosphaeriaceae</taxon>
        <taxon>Lasiosphaeris</taxon>
    </lineage>
</organism>
<dbReference type="Proteomes" id="UP001172102">
    <property type="component" value="Unassembled WGS sequence"/>
</dbReference>
<comment type="caution">
    <text evidence="2">The sequence shown here is derived from an EMBL/GenBank/DDBJ whole genome shotgun (WGS) entry which is preliminary data.</text>
</comment>
<keyword evidence="3" id="KW-1185">Reference proteome</keyword>
<evidence type="ECO:0000313" key="3">
    <source>
        <dbReference type="Proteomes" id="UP001172102"/>
    </source>
</evidence>
<evidence type="ECO:0000256" key="1">
    <source>
        <dbReference type="SAM" id="MobiDB-lite"/>
    </source>
</evidence>
<sequence length="502" mass="54264">MSPPTTLSRGGTKQRHINITMDAIRARISSPRLDGDVGYLARILPAGFIEDGCTVGDGLCPSLLAVLDASQVCFSMVCPFEVMIDQGTTPPSGSGAYLVVTVRPSSLSIEAAEEVVHQLYQVLLRFRLDFMGVEICESAVTFFGPDLLLLDTAYSFAQTYGPPTLGIGIGPADGSGQSGSLGFYLKVEYEGSIDVLALTCHHVVAPGNDAPVCLEDPIVIESPPQADHDAWIATLILAIQDSTVNHNFYTAMQGTTANPAQVDDNSQTACMSDELRLRIAQNFSRNTGLVRISSGMTADVLCSRRLDWALVELTASQFAGGMENLSNKPPARLLDYLIAHRYGPQKAAARSIVFKIGRTTGPTMGFSSGYRAVVQVFQQAKTVRSIENIITSSGNGDSFTHVHARARSNDFNDDADFSDVSDTDFPPSDAEDLDAEDPGQDSAPLSNPPPTHKLYMHKYDPLDNLMADLQEYCARAHFTVVKVRPNDYIKGFAPTRVDFALP</sequence>
<feature type="compositionally biased region" description="Acidic residues" evidence="1">
    <location>
        <begin position="429"/>
        <end position="439"/>
    </location>
</feature>
<name>A0AA40DL78_9PEZI</name>
<feature type="region of interest" description="Disordered" evidence="1">
    <location>
        <begin position="410"/>
        <end position="452"/>
    </location>
</feature>
<gene>
    <name evidence="2" type="ORF">B0H67DRAFT_647512</name>
</gene>
<proteinExistence type="predicted"/>
<dbReference type="EMBL" id="JAUKUA010000006">
    <property type="protein sequence ID" value="KAK0707315.1"/>
    <property type="molecule type" value="Genomic_DNA"/>
</dbReference>
<protein>
    <submittedName>
        <fullName evidence="2">Uncharacterized protein</fullName>
    </submittedName>
</protein>
<dbReference type="AlphaFoldDB" id="A0AA40DL78"/>
<accession>A0AA40DL78</accession>
<evidence type="ECO:0000313" key="2">
    <source>
        <dbReference type="EMBL" id="KAK0707315.1"/>
    </source>
</evidence>